<dbReference type="PANTHER" id="PTHR24292">
    <property type="entry name" value="CYTOCHROME P450"/>
    <property type="match status" value="1"/>
</dbReference>
<dbReference type="NCBIfam" id="TIGR00621">
    <property type="entry name" value="ssb"/>
    <property type="match status" value="1"/>
</dbReference>
<dbReference type="Gene3D" id="2.40.50.140">
    <property type="entry name" value="Nucleic acid-binding proteins"/>
    <property type="match status" value="1"/>
</dbReference>
<dbReference type="InterPro" id="IPR001128">
    <property type="entry name" value="Cyt_P450"/>
</dbReference>
<keyword evidence="10 14" id="KW-0408">Iron</keyword>
<evidence type="ECO:0000256" key="15">
    <source>
        <dbReference type="RuleBase" id="RU000461"/>
    </source>
</evidence>
<dbReference type="CDD" id="cd04496">
    <property type="entry name" value="SSB_OBF"/>
    <property type="match status" value="1"/>
</dbReference>
<evidence type="ECO:0000256" key="14">
    <source>
        <dbReference type="PIRSR" id="PIRSR602401-1"/>
    </source>
</evidence>
<organism evidence="16 17">
    <name type="scientific">Rhodnius prolixus</name>
    <name type="common">Triatomid bug</name>
    <dbReference type="NCBI Taxonomy" id="13249"/>
    <lineage>
        <taxon>Eukaryota</taxon>
        <taxon>Metazoa</taxon>
        <taxon>Ecdysozoa</taxon>
        <taxon>Arthropoda</taxon>
        <taxon>Hexapoda</taxon>
        <taxon>Insecta</taxon>
        <taxon>Pterygota</taxon>
        <taxon>Neoptera</taxon>
        <taxon>Paraneoptera</taxon>
        <taxon>Hemiptera</taxon>
        <taxon>Heteroptera</taxon>
        <taxon>Panheteroptera</taxon>
        <taxon>Cimicomorpha</taxon>
        <taxon>Reduviidae</taxon>
        <taxon>Triatominae</taxon>
        <taxon>Rhodnius</taxon>
    </lineage>
</organism>
<dbReference type="GO" id="GO:0005506">
    <property type="term" value="F:iron ion binding"/>
    <property type="evidence" value="ECO:0007669"/>
    <property type="project" value="InterPro"/>
</dbReference>
<proteinExistence type="inferred from homology"/>
<dbReference type="AlphaFoldDB" id="T1H8H8"/>
<comment type="cofactor">
    <cofactor evidence="1 14">
        <name>heme</name>
        <dbReference type="ChEBI" id="CHEBI:30413"/>
    </cofactor>
</comment>
<dbReference type="InterPro" id="IPR000424">
    <property type="entry name" value="Primosome_PriB/ssb"/>
</dbReference>
<sequence length="590" mass="67978">MLIVWLCSAAVVACGFLIIYIWATWNNNYWYKLGIPFIKPAFLFGNLKDYVLFRKNIGEVYNELYWKFPDEPAVGVFKLRSPQLMLRDIDLIKTVCNKEFNSFRNHELKLNSEFNEVAASNPFLATGEKWKRLRNLHAAILSTGKLRLVYPYMLNVCKLMVDYLEQQENQDLEVGMKQHSTKGATDCLTKIIKDLFENPTDDNSLPKNLVQLMAHESLSSAYKSTYEELANHSMTYFSGFDSTSTEIALTLYMLALHPEVQNDLRNEIKEVGEIGLGFDRLHKMKYLEAVINETMRLYPTCLVSRRECTQDIVLKSGVRHYPIKKGMTVSIPYYAIHRDEAYYPDPMKFNPDRFYEKETLSQFLPFGIGPRICFGAKFSLTAIKCAVFHIVDNFEILLSQNVEPKMPEFCINSLIPIPRDKLWINLRKLNRNFSHCSFTEVCSSCFKHKDKISILEQLNPIARYATFEENQTPSEATPMEKTLNQITLLGRVGGEPQKRGSLEHPVVIFSLATHTHYKYESGETSQKTDWHRISVFKPSLRDLVFSYLHKGQRVLVNGRITYGSVKEDGNIKSTTSIVADDIIFFHSGEN</sequence>
<dbReference type="InterPro" id="IPR011344">
    <property type="entry name" value="ssDNA-bd"/>
</dbReference>
<keyword evidence="8" id="KW-0492">Microsome</keyword>
<evidence type="ECO:0000256" key="12">
    <source>
        <dbReference type="ARBA" id="ARBA00023125"/>
    </source>
</evidence>
<dbReference type="EnsemblMetazoa" id="RPRC000320-RA">
    <property type="protein sequence ID" value="RPRC000320-PA"/>
    <property type="gene ID" value="RPRC000320"/>
</dbReference>
<dbReference type="PANTHER" id="PTHR24292:SF54">
    <property type="entry name" value="CYP9F3-RELATED"/>
    <property type="match status" value="1"/>
</dbReference>
<evidence type="ECO:0000256" key="10">
    <source>
        <dbReference type="ARBA" id="ARBA00023004"/>
    </source>
</evidence>
<dbReference type="GO" id="GO:0003697">
    <property type="term" value="F:single-stranded DNA binding"/>
    <property type="evidence" value="ECO:0007669"/>
    <property type="project" value="InterPro"/>
</dbReference>
<feature type="binding site" description="axial binding residue" evidence="14">
    <location>
        <position position="373"/>
    </location>
    <ligand>
        <name>heme</name>
        <dbReference type="ChEBI" id="CHEBI:30413"/>
    </ligand>
    <ligandPart>
        <name>Fe</name>
        <dbReference type="ChEBI" id="CHEBI:18248"/>
    </ligandPart>
</feature>
<dbReference type="GO" id="GO:0006260">
    <property type="term" value="P:DNA replication"/>
    <property type="evidence" value="ECO:0007669"/>
    <property type="project" value="InterPro"/>
</dbReference>
<evidence type="ECO:0000313" key="16">
    <source>
        <dbReference type="EnsemblMetazoa" id="RPRC000320-PA"/>
    </source>
</evidence>
<evidence type="ECO:0000256" key="4">
    <source>
        <dbReference type="ARBA" id="ARBA00010617"/>
    </source>
</evidence>
<dbReference type="VEuPathDB" id="VectorBase:RPRC000320"/>
<dbReference type="eggNOG" id="KOG0158">
    <property type="taxonomic scope" value="Eukaryota"/>
</dbReference>
<evidence type="ECO:0000256" key="11">
    <source>
        <dbReference type="ARBA" id="ARBA00023033"/>
    </source>
</evidence>
<evidence type="ECO:0000256" key="3">
    <source>
        <dbReference type="ARBA" id="ARBA00004406"/>
    </source>
</evidence>
<dbReference type="STRING" id="13249.T1H8H8"/>
<keyword evidence="6 14" id="KW-0479">Metal-binding</keyword>
<dbReference type="PROSITE" id="PS00086">
    <property type="entry name" value="CYTOCHROME_P450"/>
    <property type="match status" value="1"/>
</dbReference>
<keyword evidence="11 15" id="KW-0503">Monooxygenase</keyword>
<dbReference type="PRINTS" id="PR00463">
    <property type="entry name" value="EP450I"/>
</dbReference>
<dbReference type="SUPFAM" id="SSF48264">
    <property type="entry name" value="Cytochrome P450"/>
    <property type="match status" value="1"/>
</dbReference>
<dbReference type="InParanoid" id="T1H8H8"/>
<dbReference type="Gene3D" id="1.10.630.10">
    <property type="entry name" value="Cytochrome P450"/>
    <property type="match status" value="2"/>
</dbReference>
<dbReference type="FunFam" id="2.40.50.140:FF:000269">
    <property type="entry name" value="Single-stranded DNA-binding protein"/>
    <property type="match status" value="1"/>
</dbReference>
<dbReference type="InterPro" id="IPR036396">
    <property type="entry name" value="Cyt_P450_sf"/>
</dbReference>
<evidence type="ECO:0000256" key="1">
    <source>
        <dbReference type="ARBA" id="ARBA00001971"/>
    </source>
</evidence>
<evidence type="ECO:0000313" key="17">
    <source>
        <dbReference type="Proteomes" id="UP000015103"/>
    </source>
</evidence>
<dbReference type="EMBL" id="ACPB03021140">
    <property type="status" value="NOT_ANNOTATED_CDS"/>
    <property type="molecule type" value="Genomic_DNA"/>
</dbReference>
<dbReference type="PRINTS" id="PR00385">
    <property type="entry name" value="P450"/>
</dbReference>
<dbReference type="GO" id="GO:0016705">
    <property type="term" value="F:oxidoreductase activity, acting on paired donors, with incorporation or reduction of molecular oxygen"/>
    <property type="evidence" value="ECO:0007669"/>
    <property type="project" value="InterPro"/>
</dbReference>
<dbReference type="Proteomes" id="UP000015103">
    <property type="component" value="Unassembled WGS sequence"/>
</dbReference>
<evidence type="ECO:0000256" key="9">
    <source>
        <dbReference type="ARBA" id="ARBA00023002"/>
    </source>
</evidence>
<dbReference type="eggNOG" id="KOG1653">
    <property type="taxonomic scope" value="Eukaryota"/>
</dbReference>
<keyword evidence="12" id="KW-0238">DNA-binding</keyword>
<dbReference type="GO" id="GO:0004497">
    <property type="term" value="F:monooxygenase activity"/>
    <property type="evidence" value="ECO:0007669"/>
    <property type="project" value="UniProtKB-KW"/>
</dbReference>
<dbReference type="InterPro" id="IPR002401">
    <property type="entry name" value="Cyt_P450_E_grp-I"/>
</dbReference>
<comment type="similarity">
    <text evidence="4 15">Belongs to the cytochrome P450 family.</text>
</comment>
<dbReference type="InterPro" id="IPR050476">
    <property type="entry name" value="Insect_CytP450_Detox"/>
</dbReference>
<accession>T1H8H8</accession>
<evidence type="ECO:0000256" key="5">
    <source>
        <dbReference type="ARBA" id="ARBA00022617"/>
    </source>
</evidence>
<dbReference type="InterPro" id="IPR012340">
    <property type="entry name" value="NA-bd_OB-fold"/>
</dbReference>
<keyword evidence="13" id="KW-0472">Membrane</keyword>
<dbReference type="PROSITE" id="PS50935">
    <property type="entry name" value="SSB"/>
    <property type="match status" value="1"/>
</dbReference>
<dbReference type="Pfam" id="PF00436">
    <property type="entry name" value="SSB"/>
    <property type="match status" value="1"/>
</dbReference>
<evidence type="ECO:0000256" key="13">
    <source>
        <dbReference type="ARBA" id="ARBA00023136"/>
    </source>
</evidence>
<dbReference type="FunCoup" id="T1H8H8">
    <property type="interactions" value="14"/>
</dbReference>
<dbReference type="InterPro" id="IPR017972">
    <property type="entry name" value="Cyt_P450_CS"/>
</dbReference>
<reference evidence="16" key="1">
    <citation type="submission" date="2015-05" db="UniProtKB">
        <authorList>
            <consortium name="EnsemblMetazoa"/>
        </authorList>
    </citation>
    <scope>IDENTIFICATION</scope>
</reference>
<keyword evidence="9 15" id="KW-0560">Oxidoreductase</keyword>
<dbReference type="Pfam" id="PF00067">
    <property type="entry name" value="p450"/>
    <property type="match status" value="2"/>
</dbReference>
<protein>
    <submittedName>
        <fullName evidence="16">Uncharacterized protein</fullName>
    </submittedName>
</protein>
<name>T1H8H8_RHOPR</name>
<dbReference type="HOGENOM" id="CLU_462579_0_0_1"/>
<dbReference type="HAMAP" id="MF_00984">
    <property type="entry name" value="SSB"/>
    <property type="match status" value="1"/>
</dbReference>
<evidence type="ECO:0000256" key="2">
    <source>
        <dbReference type="ARBA" id="ARBA00004174"/>
    </source>
</evidence>
<dbReference type="GO" id="GO:0005789">
    <property type="term" value="C:endoplasmic reticulum membrane"/>
    <property type="evidence" value="ECO:0007669"/>
    <property type="project" value="UniProtKB-SubCell"/>
</dbReference>
<keyword evidence="5 14" id="KW-0349">Heme</keyword>
<dbReference type="GO" id="GO:0020037">
    <property type="term" value="F:heme binding"/>
    <property type="evidence" value="ECO:0007669"/>
    <property type="project" value="InterPro"/>
</dbReference>
<evidence type="ECO:0000256" key="8">
    <source>
        <dbReference type="ARBA" id="ARBA00022848"/>
    </source>
</evidence>
<evidence type="ECO:0000256" key="7">
    <source>
        <dbReference type="ARBA" id="ARBA00022824"/>
    </source>
</evidence>
<dbReference type="SUPFAM" id="SSF50249">
    <property type="entry name" value="Nucleic acid-binding proteins"/>
    <property type="match status" value="1"/>
</dbReference>
<keyword evidence="7" id="KW-0256">Endoplasmic reticulum</keyword>
<comment type="subcellular location">
    <subcellularLocation>
        <location evidence="3">Endoplasmic reticulum membrane</location>
        <topology evidence="3">Peripheral membrane protein</topology>
    </subcellularLocation>
    <subcellularLocation>
        <location evidence="2">Microsome membrane</location>
        <topology evidence="2">Peripheral membrane protein</topology>
    </subcellularLocation>
</comment>
<keyword evidence="17" id="KW-1185">Reference proteome</keyword>
<evidence type="ECO:0000256" key="6">
    <source>
        <dbReference type="ARBA" id="ARBA00022723"/>
    </source>
</evidence>
<dbReference type="OMA" id="ATHTHYK"/>